<gene>
    <name evidence="5" type="ORF">H8710_12735</name>
</gene>
<dbReference type="AlphaFoldDB" id="A0A926I8G1"/>
<evidence type="ECO:0000256" key="3">
    <source>
        <dbReference type="ARBA" id="ARBA00023014"/>
    </source>
</evidence>
<protein>
    <submittedName>
        <fullName evidence="5">4Fe-4S dicluster domain-containing protein</fullName>
    </submittedName>
</protein>
<dbReference type="PROSITE" id="PS00198">
    <property type="entry name" value="4FE4S_FER_1"/>
    <property type="match status" value="1"/>
</dbReference>
<proteinExistence type="predicted"/>
<accession>A0A926I8G1</accession>
<keyword evidence="2" id="KW-0408">Iron</keyword>
<dbReference type="Gene3D" id="3.30.70.20">
    <property type="match status" value="1"/>
</dbReference>
<evidence type="ECO:0000256" key="2">
    <source>
        <dbReference type="ARBA" id="ARBA00023004"/>
    </source>
</evidence>
<evidence type="ECO:0000313" key="5">
    <source>
        <dbReference type="EMBL" id="MBC8560927.1"/>
    </source>
</evidence>
<dbReference type="InterPro" id="IPR017896">
    <property type="entry name" value="4Fe4S_Fe-S-bd"/>
</dbReference>
<dbReference type="InterPro" id="IPR017900">
    <property type="entry name" value="4Fe4S_Fe_S_CS"/>
</dbReference>
<name>A0A926I8G1_9FIRM</name>
<dbReference type="SUPFAM" id="SSF54862">
    <property type="entry name" value="4Fe-4S ferredoxins"/>
    <property type="match status" value="1"/>
</dbReference>
<comment type="caution">
    <text evidence="5">The sequence shown here is derived from an EMBL/GenBank/DDBJ whole genome shotgun (WGS) entry which is preliminary data.</text>
</comment>
<dbReference type="Proteomes" id="UP000610760">
    <property type="component" value="Unassembled WGS sequence"/>
</dbReference>
<dbReference type="Pfam" id="PF12838">
    <property type="entry name" value="Fer4_7"/>
    <property type="match status" value="1"/>
</dbReference>
<evidence type="ECO:0000259" key="4">
    <source>
        <dbReference type="PROSITE" id="PS51379"/>
    </source>
</evidence>
<dbReference type="Gene3D" id="3.30.70.3270">
    <property type="match status" value="1"/>
</dbReference>
<feature type="domain" description="4Fe-4S ferredoxin-type" evidence="4">
    <location>
        <begin position="2"/>
        <end position="31"/>
    </location>
</feature>
<dbReference type="EMBL" id="JACRSV010000006">
    <property type="protein sequence ID" value="MBC8560927.1"/>
    <property type="molecule type" value="Genomic_DNA"/>
</dbReference>
<dbReference type="PROSITE" id="PS51379">
    <property type="entry name" value="4FE4S_FER_2"/>
    <property type="match status" value="2"/>
</dbReference>
<evidence type="ECO:0000256" key="1">
    <source>
        <dbReference type="ARBA" id="ARBA00022723"/>
    </source>
</evidence>
<dbReference type="GO" id="GO:0046872">
    <property type="term" value="F:metal ion binding"/>
    <property type="evidence" value="ECO:0007669"/>
    <property type="project" value="UniProtKB-KW"/>
</dbReference>
<keyword evidence="3" id="KW-0411">Iron-sulfur</keyword>
<organism evidence="5 6">
    <name type="scientific">Fumia xinanensis</name>
    <dbReference type="NCBI Taxonomy" id="2763659"/>
    <lineage>
        <taxon>Bacteria</taxon>
        <taxon>Bacillati</taxon>
        <taxon>Bacillota</taxon>
        <taxon>Clostridia</taxon>
        <taxon>Eubacteriales</taxon>
        <taxon>Oscillospiraceae</taxon>
        <taxon>Fumia</taxon>
    </lineage>
</organism>
<reference evidence="5" key="1">
    <citation type="submission" date="2020-08" db="EMBL/GenBank/DDBJ databases">
        <title>Genome public.</title>
        <authorList>
            <person name="Liu C."/>
            <person name="Sun Q."/>
        </authorList>
    </citation>
    <scope>NUCLEOTIDE SEQUENCE</scope>
    <source>
        <strain evidence="5">NSJ-33</strain>
    </source>
</reference>
<dbReference type="RefSeq" id="WP_249296226.1">
    <property type="nucleotide sequence ID" value="NZ_JACRSV010000006.1"/>
</dbReference>
<evidence type="ECO:0000313" key="6">
    <source>
        <dbReference type="Proteomes" id="UP000610760"/>
    </source>
</evidence>
<dbReference type="PANTHER" id="PTHR43122:SF2">
    <property type="entry name" value="FERREDOXIN SUBUNIT OF PYRUVATE:FLAVODOXIN OXIDOREDUCTASE"/>
    <property type="match status" value="1"/>
</dbReference>
<dbReference type="PANTHER" id="PTHR43122">
    <property type="entry name" value="FERREDOXIN SUBUNIT OF PYRUVATE:FLAVODOXIN OXIDOREDUCTASE-RELATED"/>
    <property type="match status" value="1"/>
</dbReference>
<dbReference type="GO" id="GO:0051536">
    <property type="term" value="F:iron-sulfur cluster binding"/>
    <property type="evidence" value="ECO:0007669"/>
    <property type="project" value="UniProtKB-KW"/>
</dbReference>
<keyword evidence="1" id="KW-0479">Metal-binding</keyword>
<sequence>MPKVIIDPDRCKGCGLCVHMCPKKVLVLDKKKLNKKGYTPSTPVHPDKCIGCAICAMMCPDCAITIKKEKKEGK</sequence>
<feature type="domain" description="4Fe-4S ferredoxin-type" evidence="4">
    <location>
        <begin position="40"/>
        <end position="69"/>
    </location>
</feature>
<keyword evidence="6" id="KW-1185">Reference proteome</keyword>